<keyword evidence="4 6" id="KW-0472">Membrane</keyword>
<keyword evidence="9" id="KW-1185">Reference proteome</keyword>
<comment type="caution">
    <text evidence="8">The sequence shown here is derived from an EMBL/GenBank/DDBJ whole genome shotgun (WGS) entry which is preliminary data.</text>
</comment>
<dbReference type="PIRSF" id="PIRSF031802">
    <property type="entry name" value="UCP031802"/>
    <property type="match status" value="1"/>
</dbReference>
<dbReference type="GO" id="GO:0016020">
    <property type="term" value="C:membrane"/>
    <property type="evidence" value="ECO:0007669"/>
    <property type="project" value="UniProtKB-SubCell"/>
</dbReference>
<evidence type="ECO:0000313" key="9">
    <source>
        <dbReference type="Proteomes" id="UP000553766"/>
    </source>
</evidence>
<accession>A0A840X0Q9</accession>
<evidence type="ECO:0000256" key="1">
    <source>
        <dbReference type="ARBA" id="ARBA00004370"/>
    </source>
</evidence>
<protein>
    <submittedName>
        <fullName evidence="8">HemY protein</fullName>
    </submittedName>
</protein>
<feature type="compositionally biased region" description="Acidic residues" evidence="5">
    <location>
        <begin position="470"/>
        <end position="485"/>
    </location>
</feature>
<evidence type="ECO:0000256" key="6">
    <source>
        <dbReference type="SAM" id="Phobius"/>
    </source>
</evidence>
<feature type="domain" description="HemY N-terminal" evidence="7">
    <location>
        <begin position="30"/>
        <end position="143"/>
    </location>
</feature>
<dbReference type="AlphaFoldDB" id="A0A840X0Q9"/>
<dbReference type="SUPFAM" id="SSF48452">
    <property type="entry name" value="TPR-like"/>
    <property type="match status" value="2"/>
</dbReference>
<evidence type="ECO:0000256" key="2">
    <source>
        <dbReference type="ARBA" id="ARBA00022692"/>
    </source>
</evidence>
<dbReference type="Proteomes" id="UP000553766">
    <property type="component" value="Unassembled WGS sequence"/>
</dbReference>
<dbReference type="Gene3D" id="1.25.40.10">
    <property type="entry name" value="Tetratricopeptide repeat domain"/>
    <property type="match status" value="1"/>
</dbReference>
<evidence type="ECO:0000313" key="8">
    <source>
        <dbReference type="EMBL" id="MBB5515466.1"/>
    </source>
</evidence>
<feature type="transmembrane region" description="Helical" evidence="6">
    <location>
        <begin position="45"/>
        <end position="63"/>
    </location>
</feature>
<name>A0A840X0Q9_9RHOB</name>
<sequence>MLWTLLKIVIFLALVTAGAYAVLFIMDNGGGLSVSFAGREFAFTPVEVLILLVVLLLVFWLALKAAGLLVATLKFLTGDETAISRFFDRSRERRGFAALTEGMMALASGDGKNAMTKARKAEKLLDRPELTRLINAQAAEMAGKPDEAETYYKRMLEDPRTRFVGVHGLMRQRLATGDTETALKLAEKAFALKPKHDGLLDSLFALQTAQKDWAGARITLGAKAKSPDMTRDVAMRRDAVLSYADAEAALERGETEAAKTAGLEANRLAPELIPAAALAARLHIQAGSPRAANRTITKAWKTAPHPALAAAFAAIHADETPDQRRKRFDALLTVHPDHPETKMLAAELALAAEDFPAARKAIGSLPETDPSIRSIAIMAAIERGQGADDSVVRGWLARALTAPRGPQWTCTNCGHVHSDWVPTCENCDAFDTLDWIDQPAPADSTSGAAAMLPLIVGMLEDSSKQPDPSPDVDDADVTEDSTPTEETEKQP</sequence>
<dbReference type="InterPro" id="IPR011990">
    <property type="entry name" value="TPR-like_helical_dom_sf"/>
</dbReference>
<organism evidence="8 9">
    <name type="scientific">Rubricella aquisinus</name>
    <dbReference type="NCBI Taxonomy" id="2028108"/>
    <lineage>
        <taxon>Bacteria</taxon>
        <taxon>Pseudomonadati</taxon>
        <taxon>Pseudomonadota</taxon>
        <taxon>Alphaproteobacteria</taxon>
        <taxon>Rhodobacterales</taxon>
        <taxon>Paracoccaceae</taxon>
        <taxon>Rubricella</taxon>
    </lineage>
</organism>
<keyword evidence="3 6" id="KW-1133">Transmembrane helix</keyword>
<dbReference type="EMBL" id="JACIJS010000004">
    <property type="protein sequence ID" value="MBB5515466.1"/>
    <property type="molecule type" value="Genomic_DNA"/>
</dbReference>
<evidence type="ECO:0000256" key="5">
    <source>
        <dbReference type="SAM" id="MobiDB-lite"/>
    </source>
</evidence>
<dbReference type="InterPro" id="IPR016982">
    <property type="entry name" value="Mms48"/>
</dbReference>
<dbReference type="InterPro" id="IPR010817">
    <property type="entry name" value="HemY_N"/>
</dbReference>
<comment type="subcellular location">
    <subcellularLocation>
        <location evidence="1">Membrane</location>
    </subcellularLocation>
</comment>
<dbReference type="RefSeq" id="WP_184010109.1">
    <property type="nucleotide sequence ID" value="NZ_JACIJS010000004.1"/>
</dbReference>
<gene>
    <name evidence="8" type="ORF">FHS89_001478</name>
</gene>
<evidence type="ECO:0000259" key="7">
    <source>
        <dbReference type="Pfam" id="PF07219"/>
    </source>
</evidence>
<proteinExistence type="predicted"/>
<feature type="region of interest" description="Disordered" evidence="5">
    <location>
        <begin position="458"/>
        <end position="491"/>
    </location>
</feature>
<evidence type="ECO:0000256" key="4">
    <source>
        <dbReference type="ARBA" id="ARBA00023136"/>
    </source>
</evidence>
<keyword evidence="2 6" id="KW-0812">Transmembrane</keyword>
<evidence type="ECO:0000256" key="3">
    <source>
        <dbReference type="ARBA" id="ARBA00022989"/>
    </source>
</evidence>
<dbReference type="Pfam" id="PF07219">
    <property type="entry name" value="HemY_N"/>
    <property type="match status" value="1"/>
</dbReference>
<reference evidence="8 9" key="1">
    <citation type="submission" date="2020-08" db="EMBL/GenBank/DDBJ databases">
        <title>Genomic Encyclopedia of Type Strains, Phase IV (KMG-IV): sequencing the most valuable type-strain genomes for metagenomic binning, comparative biology and taxonomic classification.</title>
        <authorList>
            <person name="Goeker M."/>
        </authorList>
    </citation>
    <scope>NUCLEOTIDE SEQUENCE [LARGE SCALE GENOMIC DNA]</scope>
    <source>
        <strain evidence="8 9">DSM 103377</strain>
    </source>
</reference>